<evidence type="ECO:0000313" key="3">
    <source>
        <dbReference type="Proteomes" id="UP000518752"/>
    </source>
</evidence>
<feature type="chain" id="PRO_5034252121" evidence="1">
    <location>
        <begin position="24"/>
        <end position="91"/>
    </location>
</feature>
<comment type="caution">
    <text evidence="2">The sequence shown here is derived from an EMBL/GenBank/DDBJ whole genome shotgun (WGS) entry which is preliminary data.</text>
</comment>
<feature type="signal peptide" evidence="1">
    <location>
        <begin position="1"/>
        <end position="23"/>
    </location>
</feature>
<name>A0A8H5G1B1_9AGAR</name>
<protein>
    <submittedName>
        <fullName evidence="2">Uncharacterized protein</fullName>
    </submittedName>
</protein>
<dbReference type="EMBL" id="JAACJN010000247">
    <property type="protein sequence ID" value="KAF5356471.1"/>
    <property type="molecule type" value="Genomic_DNA"/>
</dbReference>
<organism evidence="2 3">
    <name type="scientific">Collybiopsis confluens</name>
    <dbReference type="NCBI Taxonomy" id="2823264"/>
    <lineage>
        <taxon>Eukaryota</taxon>
        <taxon>Fungi</taxon>
        <taxon>Dikarya</taxon>
        <taxon>Basidiomycota</taxon>
        <taxon>Agaricomycotina</taxon>
        <taxon>Agaricomycetes</taxon>
        <taxon>Agaricomycetidae</taxon>
        <taxon>Agaricales</taxon>
        <taxon>Marasmiineae</taxon>
        <taxon>Omphalotaceae</taxon>
        <taxon>Collybiopsis</taxon>
    </lineage>
</organism>
<keyword evidence="1" id="KW-0732">Signal</keyword>
<evidence type="ECO:0000313" key="2">
    <source>
        <dbReference type="EMBL" id="KAF5356471.1"/>
    </source>
</evidence>
<dbReference type="AlphaFoldDB" id="A0A8H5G1B1"/>
<reference evidence="2 3" key="1">
    <citation type="journal article" date="2020" name="ISME J.">
        <title>Uncovering the hidden diversity of litter-decomposition mechanisms in mushroom-forming fungi.</title>
        <authorList>
            <person name="Floudas D."/>
            <person name="Bentzer J."/>
            <person name="Ahren D."/>
            <person name="Johansson T."/>
            <person name="Persson P."/>
            <person name="Tunlid A."/>
        </authorList>
    </citation>
    <scope>NUCLEOTIDE SEQUENCE [LARGE SCALE GENOMIC DNA]</scope>
    <source>
        <strain evidence="2 3">CBS 406.79</strain>
    </source>
</reference>
<evidence type="ECO:0000256" key="1">
    <source>
        <dbReference type="SAM" id="SignalP"/>
    </source>
</evidence>
<gene>
    <name evidence="2" type="ORF">D9757_012477</name>
</gene>
<proteinExistence type="predicted"/>
<sequence>MRVSSIVKVVTLSLFTSKASVMARPVQKDAVEVSDSANKVQLEAEGLSSVSFPSSGEEVELFPKGLKEDNSIFLRFFRRKRQISCGSFCTI</sequence>
<dbReference type="Proteomes" id="UP000518752">
    <property type="component" value="Unassembled WGS sequence"/>
</dbReference>
<accession>A0A8H5G1B1</accession>
<keyword evidence="3" id="KW-1185">Reference proteome</keyword>